<organism evidence="1 2">
    <name type="scientific">Paenibacillus alvei</name>
    <name type="common">Bacillus alvei</name>
    <dbReference type="NCBI Taxonomy" id="44250"/>
    <lineage>
        <taxon>Bacteria</taxon>
        <taxon>Bacillati</taxon>
        <taxon>Bacillota</taxon>
        <taxon>Bacilli</taxon>
        <taxon>Bacillales</taxon>
        <taxon>Paenibacillaceae</taxon>
        <taxon>Paenibacillus</taxon>
    </lineage>
</organism>
<proteinExistence type="predicted"/>
<accession>A0A383RGF0</accession>
<name>A0A383RGF0_PAEAL</name>
<protein>
    <submittedName>
        <fullName evidence="1">Uncharacterized protein</fullName>
    </submittedName>
</protein>
<reference evidence="2" key="1">
    <citation type="submission" date="2018-08" db="EMBL/GenBank/DDBJ databases">
        <authorList>
            <person name="Chevrot R."/>
        </authorList>
    </citation>
    <scope>NUCLEOTIDE SEQUENCE [LARGE SCALE GENOMIC DNA]</scope>
</reference>
<sequence>MIVYRDIVERWLVPMGKALNMPVVPLDSLKADQIEPFIAYDVAEPYIDCSPHHAESQGMIEKIVEMEWLLLICSKERMDMVERCRDLLGWQWTEGLECLTTIPAVQVHMGTAQWKTEPTAGLGLRIRLRMKDRFERTFTFIDKVELQRNEKKE</sequence>
<evidence type="ECO:0000313" key="2">
    <source>
        <dbReference type="Proteomes" id="UP000304148"/>
    </source>
</evidence>
<dbReference type="AlphaFoldDB" id="A0A383RGF0"/>
<dbReference type="RefSeq" id="WP_138188012.1">
    <property type="nucleotide sequence ID" value="NZ_LS992241.1"/>
</dbReference>
<dbReference type="EMBL" id="LS992241">
    <property type="protein sequence ID" value="SYX86030.1"/>
    <property type="molecule type" value="Genomic_DNA"/>
</dbReference>
<evidence type="ECO:0000313" key="1">
    <source>
        <dbReference type="EMBL" id="SYX86030.1"/>
    </source>
</evidence>
<dbReference type="Proteomes" id="UP000304148">
    <property type="component" value="Chromosome"/>
</dbReference>
<gene>
    <name evidence="1" type="ORF">PBLR_14452</name>
</gene>